<dbReference type="Proteomes" id="UP001437256">
    <property type="component" value="Unassembled WGS sequence"/>
</dbReference>
<evidence type="ECO:0000313" key="2">
    <source>
        <dbReference type="Proteomes" id="UP001437256"/>
    </source>
</evidence>
<proteinExistence type="predicted"/>
<gene>
    <name evidence="1" type="ORF">AAF712_006961</name>
</gene>
<keyword evidence="2" id="KW-1185">Reference proteome</keyword>
<name>A0ABR2ZWA3_9AGAR</name>
<accession>A0ABR2ZWA3</accession>
<reference evidence="1 2" key="1">
    <citation type="submission" date="2024-05" db="EMBL/GenBank/DDBJ databases">
        <title>A draft genome resource for the thread blight pathogen Marasmius tenuissimus strain MS-2.</title>
        <authorList>
            <person name="Yulfo-Soto G.E."/>
            <person name="Baruah I.K."/>
            <person name="Amoako-Attah I."/>
            <person name="Bukari Y."/>
            <person name="Meinhardt L.W."/>
            <person name="Bailey B.A."/>
            <person name="Cohen S.P."/>
        </authorList>
    </citation>
    <scope>NUCLEOTIDE SEQUENCE [LARGE SCALE GENOMIC DNA]</scope>
    <source>
        <strain evidence="1 2">MS-2</strain>
    </source>
</reference>
<organism evidence="1 2">
    <name type="scientific">Marasmius tenuissimus</name>
    <dbReference type="NCBI Taxonomy" id="585030"/>
    <lineage>
        <taxon>Eukaryota</taxon>
        <taxon>Fungi</taxon>
        <taxon>Dikarya</taxon>
        <taxon>Basidiomycota</taxon>
        <taxon>Agaricomycotina</taxon>
        <taxon>Agaricomycetes</taxon>
        <taxon>Agaricomycetidae</taxon>
        <taxon>Agaricales</taxon>
        <taxon>Marasmiineae</taxon>
        <taxon>Marasmiaceae</taxon>
        <taxon>Marasmius</taxon>
    </lineage>
</organism>
<protein>
    <submittedName>
        <fullName evidence="1">Uncharacterized protein</fullName>
    </submittedName>
</protein>
<evidence type="ECO:0000313" key="1">
    <source>
        <dbReference type="EMBL" id="KAL0065972.1"/>
    </source>
</evidence>
<comment type="caution">
    <text evidence="1">The sequence shown here is derived from an EMBL/GenBank/DDBJ whole genome shotgun (WGS) entry which is preliminary data.</text>
</comment>
<dbReference type="EMBL" id="JBBXMP010000040">
    <property type="protein sequence ID" value="KAL0065972.1"/>
    <property type="molecule type" value="Genomic_DNA"/>
</dbReference>
<sequence length="148" mass="17295">MFYYQQDPCPDLEEFSSKVYEVWTEVWPNPLDVTRVSEEAGGDIEKAASILQQPEDVRLGLTTWDRAIDNVAWWDGWDCWASQNYLDAVKAVKRAYTVRRDTELKSWQRPFGKDEPEAFVAKALDSYSKAEKFYDQAMAEFLGQVYTW</sequence>